<dbReference type="GO" id="GO:0008930">
    <property type="term" value="F:methylthioadenosine nucleosidase activity"/>
    <property type="evidence" value="ECO:0007669"/>
    <property type="project" value="TreeGrafter"/>
</dbReference>
<dbReference type="Gene3D" id="3.40.50.1580">
    <property type="entry name" value="Nucleoside phosphorylase domain"/>
    <property type="match status" value="1"/>
</dbReference>
<protein>
    <recommendedName>
        <fullName evidence="1">NB-ARC domain-containing protein</fullName>
    </recommendedName>
</protein>
<dbReference type="EMBL" id="AJWJ01000140">
    <property type="protein sequence ID" value="KAF2074580.1"/>
    <property type="molecule type" value="Genomic_DNA"/>
</dbReference>
<evidence type="ECO:0000259" key="1">
    <source>
        <dbReference type="Pfam" id="PF00931"/>
    </source>
</evidence>
<organism evidence="2 3">
    <name type="scientific">Polysphondylium violaceum</name>
    <dbReference type="NCBI Taxonomy" id="133409"/>
    <lineage>
        <taxon>Eukaryota</taxon>
        <taxon>Amoebozoa</taxon>
        <taxon>Evosea</taxon>
        <taxon>Eumycetozoa</taxon>
        <taxon>Dictyostelia</taxon>
        <taxon>Dictyosteliales</taxon>
        <taxon>Dictyosteliaceae</taxon>
        <taxon>Polysphondylium</taxon>
    </lineage>
</organism>
<keyword evidence="3" id="KW-1185">Reference proteome</keyword>
<dbReference type="SUPFAM" id="SSF53167">
    <property type="entry name" value="Purine and uridine phosphorylases"/>
    <property type="match status" value="1"/>
</dbReference>
<dbReference type="PANTHER" id="PTHR46832">
    <property type="entry name" value="5'-METHYLTHIOADENOSINE/S-ADENOSYLHOMOCYSTEINE NUCLEOSIDASE"/>
    <property type="match status" value="1"/>
</dbReference>
<evidence type="ECO:0000313" key="2">
    <source>
        <dbReference type="EMBL" id="KAF2074580.1"/>
    </source>
</evidence>
<dbReference type="Pfam" id="PF00931">
    <property type="entry name" value="NB-ARC"/>
    <property type="match status" value="1"/>
</dbReference>
<gene>
    <name evidence="2" type="ORF">CYY_004126</name>
</gene>
<dbReference type="SUPFAM" id="SSF52540">
    <property type="entry name" value="P-loop containing nucleoside triphosphate hydrolases"/>
    <property type="match status" value="1"/>
</dbReference>
<dbReference type="PANTHER" id="PTHR46832:SF1">
    <property type="entry name" value="5'-METHYLTHIOADENOSINE_S-ADENOSYLHOMOCYSTEINE NUCLEOSIDASE"/>
    <property type="match status" value="1"/>
</dbReference>
<proteinExistence type="predicted"/>
<dbReference type="GO" id="GO:0008782">
    <property type="term" value="F:adenosylhomocysteine nucleosidase activity"/>
    <property type="evidence" value="ECO:0007669"/>
    <property type="project" value="TreeGrafter"/>
</dbReference>
<dbReference type="InterPro" id="IPR035994">
    <property type="entry name" value="Nucleoside_phosphorylase_sf"/>
</dbReference>
<dbReference type="InterPro" id="IPR027417">
    <property type="entry name" value="P-loop_NTPase"/>
</dbReference>
<accession>A0A8J4UZK2</accession>
<name>A0A8J4UZK2_9MYCE</name>
<dbReference type="OrthoDB" id="6161812at2759"/>
<reference evidence="2" key="1">
    <citation type="submission" date="2020-01" db="EMBL/GenBank/DDBJ databases">
        <title>Development of genomics and gene disruption for Polysphondylium violaceum indicates a role for the polyketide synthase stlB in stalk morphogenesis.</title>
        <authorList>
            <person name="Narita B."/>
            <person name="Kawabe Y."/>
            <person name="Kin K."/>
            <person name="Saito T."/>
            <person name="Gibbs R."/>
            <person name="Kuspa A."/>
            <person name="Muzny D."/>
            <person name="Queller D."/>
            <person name="Richards S."/>
            <person name="Strassman J."/>
            <person name="Sucgang R."/>
            <person name="Worley K."/>
            <person name="Schaap P."/>
        </authorList>
    </citation>
    <scope>NUCLEOTIDE SEQUENCE</scope>
    <source>
        <strain evidence="2">QSvi11</strain>
    </source>
</reference>
<feature type="domain" description="NB-ARC" evidence="1">
    <location>
        <begin position="429"/>
        <end position="563"/>
    </location>
</feature>
<dbReference type="GO" id="GO:0009116">
    <property type="term" value="P:nucleoside metabolic process"/>
    <property type="evidence" value="ECO:0007669"/>
    <property type="project" value="InterPro"/>
</dbReference>
<dbReference type="GO" id="GO:0043531">
    <property type="term" value="F:ADP binding"/>
    <property type="evidence" value="ECO:0007669"/>
    <property type="project" value="InterPro"/>
</dbReference>
<dbReference type="InterPro" id="IPR002182">
    <property type="entry name" value="NB-ARC"/>
</dbReference>
<evidence type="ECO:0000313" key="3">
    <source>
        <dbReference type="Proteomes" id="UP000695562"/>
    </source>
</evidence>
<dbReference type="GO" id="GO:0019284">
    <property type="term" value="P:L-methionine salvage from S-adenosylmethionine"/>
    <property type="evidence" value="ECO:0007669"/>
    <property type="project" value="TreeGrafter"/>
</dbReference>
<sequence>MNQHCVCILHSGHTEVLSTISIFEKNSAIKFSDVKQSSDFAYREGVLEINNNNESDNTVRRSIRVILSFPSNQTSGEIVLNTSHVLDTFKPSLAIIVGTCSGYKDNETPISRGDIIVGQSAFNYQTGINTNDGLRFTLNDCIQSNKSLLNALKLTDHSKSDWIKYPSIEVSTTYKREWLLRAFFEYQDHKDNLEKSVWLRNQYFDIKKTPARNTVVQKMFGNQYNKEKDELVKDGLMEQDENGIPNISDKGFKKMDILLNRYGDYPYNLFKEIKPNIHFGQFGCGSALEQQYEVVDKKRISLAFKQCREKSTGIIAIDRDTHAFYLTTQNYKEISFISVKSVLDYADGDTNQNNNYIDYCNQLSSSFALHLIRSHSFESNDFQLIRNFIPPPPIKSINRLGSDNKGYIQLISDSFKSKSKSNSVTISSRISGMGGVGKSTLAKQFALHCIDNQLYKYIFWIHSETQETLFESYKQILQHLNVEIKNQDNIVTAFASSIQQLQLKGNVLLIYDNVEDMSLIREKPQGNHINILITTRSQMCDDPSSTLIPLDLLNLNECKSLFKLWRPNITDTHIAELSILLQRLPLAISHCLAYMYQEGIEEWEYIKEFEMFNEIQVIGDDSFENPYEILIGKTISMAIGKMKNKQDIESRATTVLHIMAFLNPDQIHSKVLEIILKGKDNHINAVIKILKNFSLISTDQEANSNQNYNISIHRVVQRSIIVLLLQKLKNNNSINLIYDNLSHINNQISTYFYSNNTNINIRNSNSNSILLDNYNNLNNISIHLTNIQTIIQKMDNLPHQQNLELTNKLLLTQIIMECNHLSYLILNSTVNRQVLEALFQEESNIDKNNISELVDITFQFINQNQQLTQGIDSKIALNIFSKFMSGESIDKDKCNIILKFIFLSLGKIGHFLDKDIQFFKKTSEISILRISLINELLFRLPGQVLNFSQLQNMFTINPIASDNDYSILIDKLVHLNDKVKGLDRSDTEIIFNSFNSFKSIDPTIIHFTTNLVNESTNDNHISKIILILIKFKLTFKNDKAKIVFNYIEELFDIGSFKDFANKFLEVLSKINFDKFNCGQIEKLFNYTNELINEKFNGHHISFIISTISEQTTKYRIHSDQIKNIINYTKQLINEKMNSYDISSIISTLSEQITKYQLNNDQIETIMNYTKQLINENMNCDHISTIISTLFEKITKFKNYQIQSIINHIKQLINMNHDQLYKILSTLPDQITKLNGQILLNYCTKQLLNGYDIYLIKSIISEHVTKCQLNNDQIQTIINYTKQLINEKMDRYVISSIISTLSKNFKFNNDQIETIINYTKQLINEKMDRYDISSIISTLSDQITKYQLNSDQIQTIIYFTTQLINEKMNGDHISSIISILLKQIIKYQFNNDHIQTIINYTKQLINVYMSGNQISRFISTISKQITIYQFNNDEIQTVINYTKQFINEFMDVYEEKFECDVSKLYKKISKNQLNYETSKTAWPLPNEIVKYQITKDQLINYTICTLSDYQIRYICYPAKQSIDEIMDGYNISSIISTFSEQITKYQLNNDQIKNICKLTIQLMIEGMNGDQISIILTLSAQLYKYKLNNDQIQNIINYTKQLIDEKMNGDDISSIISSLSEQITEYQLNNDQILTIINYTKQLMNEKMNGDDISLIISTLSDQIIKYQLHNDQIQNISNLTKQLINEKMESYHISSIISTLSKQITKYQLNNDQIQNITNYIKQLINEKMNGYEISSIISTLSEQITEHQFNNDQILTIINYTKQLMNEKMNGYDISKIMSNLSEQISQDPSNFKECFKNNIILKACSHLGFRYSFSYILHIYRNNPLAFEQSYICILSLNQIIESNQFLNFLEIVIACNSEERNYIMAKLTSEYRDKINAQTNLAQDKILSMKEKDNCCLKNRHNSLDENDTDARVLFTKLNDVKEHIQDYDFKILSRQFSFHPNLFKESIIKSFIKIKNSLGLVLKQHGFQYLIFQSLYPYDDDQLELVCDIIEKTREHKQEYFCCDLHIANNIQRLYYYNYKFTIGNNNFLQVFYSQLKDIDNNSNLECMKTVLLNTLNPKIRFNANI</sequence>
<dbReference type="Proteomes" id="UP000695562">
    <property type="component" value="Unassembled WGS sequence"/>
</dbReference>
<dbReference type="Gene3D" id="3.40.50.300">
    <property type="entry name" value="P-loop containing nucleotide triphosphate hydrolases"/>
    <property type="match status" value="1"/>
</dbReference>
<comment type="caution">
    <text evidence="2">The sequence shown here is derived from an EMBL/GenBank/DDBJ whole genome shotgun (WGS) entry which is preliminary data.</text>
</comment>
<dbReference type="GO" id="GO:0005829">
    <property type="term" value="C:cytosol"/>
    <property type="evidence" value="ECO:0007669"/>
    <property type="project" value="TreeGrafter"/>
</dbReference>